<feature type="compositionally biased region" description="Low complexity" evidence="3">
    <location>
        <begin position="81"/>
        <end position="92"/>
    </location>
</feature>
<dbReference type="InterPro" id="IPR009001">
    <property type="entry name" value="Transl_elong_EF1A/Init_IF2_C"/>
</dbReference>
<keyword evidence="6" id="KW-1185">Reference proteome</keyword>
<name>A0A7T8JU87_CALRO</name>
<reference evidence="6" key="1">
    <citation type="submission" date="2021-01" db="EMBL/GenBank/DDBJ databases">
        <title>Caligus Genome Assembly.</title>
        <authorList>
            <person name="Gallardo-Escarate C."/>
        </authorList>
    </citation>
    <scope>NUCLEOTIDE SEQUENCE [LARGE SCALE GENOMIC DNA]</scope>
</reference>
<feature type="region of interest" description="Disordered" evidence="3">
    <location>
        <begin position="61"/>
        <end position="107"/>
    </location>
</feature>
<dbReference type="AlphaFoldDB" id="A0A7T8JU87"/>
<dbReference type="GO" id="GO:0005525">
    <property type="term" value="F:GTP binding"/>
    <property type="evidence" value="ECO:0007669"/>
    <property type="project" value="UniProtKB-KW"/>
</dbReference>
<gene>
    <name evidence="5" type="ORF">FKW44_024288</name>
    <name evidence="4" type="ORF">FKW44_024630</name>
</gene>
<proteinExistence type="predicted"/>
<dbReference type="Proteomes" id="UP000595437">
    <property type="component" value="Chromosome 19"/>
</dbReference>
<keyword evidence="1" id="KW-0547">Nucleotide-binding</keyword>
<feature type="compositionally biased region" description="Basic and acidic residues" evidence="3">
    <location>
        <begin position="69"/>
        <end position="79"/>
    </location>
</feature>
<dbReference type="OrthoDB" id="248233at2759"/>
<protein>
    <submittedName>
        <fullName evidence="5">GTPbinding protein 1like</fullName>
    </submittedName>
</protein>
<evidence type="ECO:0000313" key="4">
    <source>
        <dbReference type="EMBL" id="QQP32346.1"/>
    </source>
</evidence>
<organism evidence="5 6">
    <name type="scientific">Caligus rogercresseyi</name>
    <name type="common">Sea louse</name>
    <dbReference type="NCBI Taxonomy" id="217165"/>
    <lineage>
        <taxon>Eukaryota</taxon>
        <taxon>Metazoa</taxon>
        <taxon>Ecdysozoa</taxon>
        <taxon>Arthropoda</taxon>
        <taxon>Crustacea</taxon>
        <taxon>Multicrustacea</taxon>
        <taxon>Hexanauplia</taxon>
        <taxon>Copepoda</taxon>
        <taxon>Siphonostomatoida</taxon>
        <taxon>Caligidae</taxon>
        <taxon>Caligus</taxon>
    </lineage>
</organism>
<evidence type="ECO:0000256" key="2">
    <source>
        <dbReference type="ARBA" id="ARBA00023134"/>
    </source>
</evidence>
<sequence>MSVDCLRTGDKASVHFKFVKHPEFLKVGNKLVFREGRTKAVGTVTKVNPYTSTAALISAAKNNKPVKMLRNEQRGERNRSQQTQQQAQAQQTPSSHKVSASEIIAKS</sequence>
<dbReference type="EMBL" id="CP045908">
    <property type="protein sequence ID" value="QQP33053.1"/>
    <property type="molecule type" value="Genomic_DNA"/>
</dbReference>
<dbReference type="Proteomes" id="UP000595437">
    <property type="component" value="Chromosome 20"/>
</dbReference>
<evidence type="ECO:0000313" key="6">
    <source>
        <dbReference type="Proteomes" id="UP000595437"/>
    </source>
</evidence>
<keyword evidence="2" id="KW-0342">GTP-binding</keyword>
<evidence type="ECO:0000256" key="1">
    <source>
        <dbReference type="ARBA" id="ARBA00022741"/>
    </source>
</evidence>
<accession>A0A7T8JU87</accession>
<evidence type="ECO:0000313" key="5">
    <source>
        <dbReference type="EMBL" id="QQP33053.1"/>
    </source>
</evidence>
<evidence type="ECO:0000256" key="3">
    <source>
        <dbReference type="SAM" id="MobiDB-lite"/>
    </source>
</evidence>
<reference evidence="5" key="2">
    <citation type="journal article" name="Sci. Data">
        <title>Chromosome-scale genome assembly of the sea louse Caligus rogercresseyi by SMRT sequencing and Hi-C analysis.</title>
        <authorList>
            <person name="Gallardo-Escarate C."/>
            <person name="Valenzuela-Munoz V."/>
            <person name="Nunez-Acuna G."/>
            <person name="Valenzuela-Miranda D."/>
            <person name="Goncalves A.T."/>
            <person name="Escobar-Sepulveda H."/>
            <person name="Liachko I."/>
            <person name="Nelson B."/>
            <person name="Roberts S."/>
            <person name="Warren W."/>
        </authorList>
    </citation>
    <scope>NUCLEOTIDE SEQUENCE</scope>
    <source>
        <tissue evidence="5">Whole tissue</tissue>
    </source>
</reference>
<dbReference type="EMBL" id="CP045909">
    <property type="protein sequence ID" value="QQP32346.1"/>
    <property type="molecule type" value="Genomic_DNA"/>
</dbReference>
<dbReference type="SUPFAM" id="SSF50465">
    <property type="entry name" value="EF-Tu/eEF-1alpha/eIF2-gamma C-terminal domain"/>
    <property type="match status" value="1"/>
</dbReference>